<evidence type="ECO:0000313" key="1">
    <source>
        <dbReference type="EMBL" id="ERJ13503.1"/>
    </source>
</evidence>
<dbReference type="InParanoid" id="U2EEZ3"/>
<reference evidence="1 2" key="2">
    <citation type="journal article" date="2013" name="PLoS ONE">
        <title>INDIGO - INtegrated Data Warehouse of MIcrobial GenOmes with Examples from the Red Sea Extremophiles.</title>
        <authorList>
            <person name="Alam I."/>
            <person name="Antunes A."/>
            <person name="Kamau A.A."/>
            <person name="Ba Alawi W."/>
            <person name="Kalkatawi M."/>
            <person name="Stingl U."/>
            <person name="Bajic V.B."/>
        </authorList>
    </citation>
    <scope>NUCLEOTIDE SEQUENCE [LARGE SCALE GENOMIC DNA]</scope>
    <source>
        <strain evidence="1 2">SSD-17B</strain>
    </source>
</reference>
<accession>U2EEZ3</accession>
<gene>
    <name evidence="1" type="ORF">HLPCO_000154</name>
</gene>
<dbReference type="AlphaFoldDB" id="U2EEZ3"/>
<dbReference type="EMBL" id="AFNU02000001">
    <property type="protein sequence ID" value="ERJ13503.1"/>
    <property type="molecule type" value="Genomic_DNA"/>
</dbReference>
<keyword evidence="2" id="KW-1185">Reference proteome</keyword>
<name>U2EEZ3_9MOLU</name>
<sequence length="54" mass="6317">MILFAVVLGCLLSYFILTMNTNPSRLKEFLFGKNEYQVYDIIDTKNIKQNKKAK</sequence>
<protein>
    <submittedName>
        <fullName evidence="1">Uncharacterized protein</fullName>
    </submittedName>
</protein>
<dbReference type="Proteomes" id="UP000005707">
    <property type="component" value="Unassembled WGS sequence"/>
</dbReference>
<organism evidence="1 2">
    <name type="scientific">Haloplasma contractile SSD-17B</name>
    <dbReference type="NCBI Taxonomy" id="1033810"/>
    <lineage>
        <taxon>Bacteria</taxon>
        <taxon>Bacillati</taxon>
        <taxon>Mycoplasmatota</taxon>
        <taxon>Mollicutes</taxon>
        <taxon>Haloplasmatales</taxon>
        <taxon>Haloplasmataceae</taxon>
        <taxon>Haloplasma</taxon>
    </lineage>
</organism>
<evidence type="ECO:0000313" key="2">
    <source>
        <dbReference type="Proteomes" id="UP000005707"/>
    </source>
</evidence>
<dbReference type="STRING" id="1033810.HLPCO_000154"/>
<reference evidence="1 2" key="1">
    <citation type="journal article" date="2011" name="J. Bacteriol.">
        <title>Genome sequence of Haloplasma contractile, an unusual contractile bacterium from a deep-sea anoxic brine lake.</title>
        <authorList>
            <person name="Antunes A."/>
            <person name="Alam I."/>
            <person name="El Dorry H."/>
            <person name="Siam R."/>
            <person name="Robertson A."/>
            <person name="Bajic V.B."/>
            <person name="Stingl U."/>
        </authorList>
    </citation>
    <scope>NUCLEOTIDE SEQUENCE [LARGE SCALE GENOMIC DNA]</scope>
    <source>
        <strain evidence="1 2">SSD-17B</strain>
    </source>
</reference>
<proteinExistence type="predicted"/>
<comment type="caution">
    <text evidence="1">The sequence shown here is derived from an EMBL/GenBank/DDBJ whole genome shotgun (WGS) entry which is preliminary data.</text>
</comment>
<dbReference type="RefSeq" id="WP_008826391.1">
    <property type="nucleotide sequence ID" value="NZ_AFNU02000001.1"/>
</dbReference>